<dbReference type="InterPro" id="IPR008302">
    <property type="entry name" value="NamZ"/>
</dbReference>
<dbReference type="InterPro" id="IPR048502">
    <property type="entry name" value="NamZ_N"/>
</dbReference>
<feature type="domain" description="Peptidoglycan beta-N-acetylmuramidase NamZ N-terminal" evidence="1">
    <location>
        <begin position="23"/>
        <end position="220"/>
    </location>
</feature>
<evidence type="ECO:0000259" key="2">
    <source>
        <dbReference type="Pfam" id="PF20732"/>
    </source>
</evidence>
<dbReference type="PANTHER" id="PTHR42915:SF1">
    <property type="entry name" value="PEPTIDOGLYCAN BETA-N-ACETYLMURAMIDASE NAMZ"/>
    <property type="match status" value="1"/>
</dbReference>
<dbReference type="PIRSF" id="PIRSF016719">
    <property type="entry name" value="UCP016719"/>
    <property type="match status" value="1"/>
</dbReference>
<dbReference type="EMBL" id="CP138335">
    <property type="protein sequence ID" value="XBW07834.1"/>
    <property type="molecule type" value="Genomic_DNA"/>
</dbReference>
<dbReference type="RefSeq" id="WP_350258035.1">
    <property type="nucleotide sequence ID" value="NZ_CP138335.1"/>
</dbReference>
<dbReference type="GO" id="GO:0033922">
    <property type="term" value="F:peptidoglycan beta-N-acetylmuramidase activity"/>
    <property type="evidence" value="ECO:0007669"/>
    <property type="project" value="InterPro"/>
</dbReference>
<dbReference type="PANTHER" id="PTHR42915">
    <property type="entry name" value="HYPOTHETICAL 460 KDA PROTEIN IN FEUA-SIGW INTERGENIC REGION [PRECURSOR]"/>
    <property type="match status" value="1"/>
</dbReference>
<feature type="domain" description="Peptidoglycan beta-N-acetylmuramidase NamZ C-terminal" evidence="2">
    <location>
        <begin position="224"/>
        <end position="358"/>
    </location>
</feature>
<dbReference type="InterPro" id="IPR048503">
    <property type="entry name" value="NamZ_C"/>
</dbReference>
<organism evidence="3">
    <name type="scientific">Scrofimicrobium appendicitidis</name>
    <dbReference type="NCBI Taxonomy" id="3079930"/>
    <lineage>
        <taxon>Bacteria</taxon>
        <taxon>Bacillati</taxon>
        <taxon>Actinomycetota</taxon>
        <taxon>Actinomycetes</taxon>
        <taxon>Actinomycetales</taxon>
        <taxon>Actinomycetaceae</taxon>
        <taxon>Scrofimicrobium</taxon>
    </lineage>
</organism>
<evidence type="ECO:0000259" key="1">
    <source>
        <dbReference type="Pfam" id="PF07075"/>
    </source>
</evidence>
<proteinExistence type="predicted"/>
<dbReference type="Pfam" id="PF07075">
    <property type="entry name" value="NamZ_N"/>
    <property type="match status" value="1"/>
</dbReference>
<protein>
    <submittedName>
        <fullName evidence="3">DUF1343 domain-containing protein</fullName>
    </submittedName>
</protein>
<dbReference type="Pfam" id="PF20732">
    <property type="entry name" value="NamZ_C"/>
    <property type="match status" value="1"/>
</dbReference>
<dbReference type="AlphaFoldDB" id="A0AAU7V768"/>
<dbReference type="Gene3D" id="3.40.50.12170">
    <property type="entry name" value="Uncharacterised protein PF07075, DUF1343"/>
    <property type="match status" value="1"/>
</dbReference>
<reference evidence="3" key="1">
    <citation type="submission" date="2023-11" db="EMBL/GenBank/DDBJ databases">
        <title>Scrofimicrobium hongkongense sp. nov., isolated from a patient with peritonitis.</title>
        <authorList>
            <person name="Lao H.Y."/>
            <person name="Wong A.Y.P."/>
            <person name="Ng T.L."/>
            <person name="Wong R.Y.L."/>
            <person name="Yau M.C.Y."/>
            <person name="Lam J.Y.W."/>
            <person name="Siu G.K.H."/>
        </authorList>
    </citation>
    <scope>NUCLEOTIDE SEQUENCE</scope>
    <source>
        <strain evidence="3">R131</strain>
    </source>
</reference>
<gene>
    <name evidence="3" type="ORF">SAC06_09340</name>
</gene>
<accession>A0AAU7V768</accession>
<sequence>MKVQTGAEQLLARPELIPGARLGLLTNYTAVTPDLVPLWIGWHRVDPRLQVLFGPEHGLWGSAQAGEAESDQVEPVTGLPVVDTYGQEESRWAAEMAGLDGVVIDLQDVGSRCYTYAWSALRFLRAASRRGVPVYVLDRPNPLAGVVAGPGLQADCVSLVGELGVPLRHGLTLGELLREAAAWLDLPEPSVIAMKGWRRDKFWAETGLPWVPPSPNLPTPASALVYPGTVLLEGSNLSEGRGTTLPFELVGAPWLTEEWAWALRQRDLPGVQFRLARFQPTGHKYAGQVLTGVQLHVLDPDRFDPIQAGLALLETAKEQAPEHFAWREPDWEGASRPFVDLLWGSPVLREQLGTGVDLVEASPAPIRPVTAPLYR</sequence>
<dbReference type="Gene3D" id="3.90.1150.140">
    <property type="match status" value="1"/>
</dbReference>
<dbReference type="KEGG" id="sapp:SAC06_09340"/>
<evidence type="ECO:0000313" key="3">
    <source>
        <dbReference type="EMBL" id="XBW07834.1"/>
    </source>
</evidence>
<name>A0AAU7V768_9ACTO</name>